<comment type="caution">
    <text evidence="2">The sequence shown here is derived from an EMBL/GenBank/DDBJ whole genome shotgun (WGS) entry which is preliminary data.</text>
</comment>
<evidence type="ECO:0000313" key="3">
    <source>
        <dbReference type="Proteomes" id="UP000652761"/>
    </source>
</evidence>
<accession>A0A843UGT2</accession>
<dbReference type="EMBL" id="NMUH01000503">
    <property type="protein sequence ID" value="MQL80353.1"/>
    <property type="molecule type" value="Genomic_DNA"/>
</dbReference>
<feature type="non-terminal residue" evidence="2">
    <location>
        <position position="1"/>
    </location>
</feature>
<keyword evidence="3" id="KW-1185">Reference proteome</keyword>
<keyword evidence="1" id="KW-0472">Membrane</keyword>
<dbReference type="Proteomes" id="UP000652761">
    <property type="component" value="Unassembled WGS sequence"/>
</dbReference>
<protein>
    <submittedName>
        <fullName evidence="2">Uncharacterized protein</fullName>
    </submittedName>
</protein>
<proteinExistence type="predicted"/>
<dbReference type="AlphaFoldDB" id="A0A843UGT2"/>
<feature type="transmembrane region" description="Helical" evidence="1">
    <location>
        <begin position="29"/>
        <end position="52"/>
    </location>
</feature>
<keyword evidence="1" id="KW-1133">Transmembrane helix</keyword>
<gene>
    <name evidence="2" type="ORF">Taro_012803</name>
</gene>
<evidence type="ECO:0000256" key="1">
    <source>
        <dbReference type="SAM" id="Phobius"/>
    </source>
</evidence>
<sequence length="157" mass="16723">GFFLPLLGFSAAAIPLLLIHDSGGLEAKMAAAAGFFLPLLGFSAAAIPLLLIHDSGGHLLEAKMAAAAMATNTLPLSADNLRQETLHQLCRILTIWQSAKCFLAIGEMLSSFPLGLPATRSGGKGITNLKSQMEMGMFTLLKGVRRNDETFVVQWLI</sequence>
<organism evidence="2 3">
    <name type="scientific">Colocasia esculenta</name>
    <name type="common">Wild taro</name>
    <name type="synonym">Arum esculentum</name>
    <dbReference type="NCBI Taxonomy" id="4460"/>
    <lineage>
        <taxon>Eukaryota</taxon>
        <taxon>Viridiplantae</taxon>
        <taxon>Streptophyta</taxon>
        <taxon>Embryophyta</taxon>
        <taxon>Tracheophyta</taxon>
        <taxon>Spermatophyta</taxon>
        <taxon>Magnoliopsida</taxon>
        <taxon>Liliopsida</taxon>
        <taxon>Araceae</taxon>
        <taxon>Aroideae</taxon>
        <taxon>Colocasieae</taxon>
        <taxon>Colocasia</taxon>
    </lineage>
</organism>
<reference evidence="2" key="1">
    <citation type="submission" date="2017-07" db="EMBL/GenBank/DDBJ databases">
        <title>Taro Niue Genome Assembly and Annotation.</title>
        <authorList>
            <person name="Atibalentja N."/>
            <person name="Keating K."/>
            <person name="Fields C.J."/>
        </authorList>
    </citation>
    <scope>NUCLEOTIDE SEQUENCE</scope>
    <source>
        <strain evidence="2">Niue_2</strain>
        <tissue evidence="2">Leaf</tissue>
    </source>
</reference>
<name>A0A843UGT2_COLES</name>
<evidence type="ECO:0000313" key="2">
    <source>
        <dbReference type="EMBL" id="MQL80353.1"/>
    </source>
</evidence>
<keyword evidence="1" id="KW-0812">Transmembrane</keyword>